<feature type="domain" description="Type II secretion system protein GspF" evidence="11">
    <location>
        <begin position="272"/>
        <end position="394"/>
    </location>
</feature>
<evidence type="ECO:0000256" key="2">
    <source>
        <dbReference type="ARBA" id="ARBA00005745"/>
    </source>
</evidence>
<dbReference type="FunFam" id="1.20.81.30:FF:000001">
    <property type="entry name" value="Type II secretion system protein F"/>
    <property type="match status" value="2"/>
</dbReference>
<evidence type="ECO:0000313" key="12">
    <source>
        <dbReference type="EMBL" id="AIE85767.1"/>
    </source>
</evidence>
<dbReference type="PANTHER" id="PTHR30012:SF0">
    <property type="entry name" value="TYPE II SECRETION SYSTEM PROTEIN F-RELATED"/>
    <property type="match status" value="1"/>
</dbReference>
<feature type="transmembrane region" description="Helical" evidence="10">
    <location>
        <begin position="221"/>
        <end position="240"/>
    </location>
</feature>
<evidence type="ECO:0000256" key="8">
    <source>
        <dbReference type="ARBA" id="ARBA00023136"/>
    </source>
</evidence>
<dbReference type="Gene3D" id="1.20.81.30">
    <property type="entry name" value="Type II secretion system (T2SS), domain F"/>
    <property type="match status" value="2"/>
</dbReference>
<dbReference type="Proteomes" id="UP000027982">
    <property type="component" value="Chromosome"/>
</dbReference>
<dbReference type="InterPro" id="IPR001992">
    <property type="entry name" value="T2SS_GspF/T4SS_PilC_CS"/>
</dbReference>
<sequence>MPIYSYTFRDANGGMQKGTADAESEEVLRRKFEEQGLTITELTMIKARSPRAKQYGKVKLAHLSVFCRQFSTMVDAGVSLVRCLDVLSRQTQDTKLKKILLDIGERVEGGESLSRAMQRHPRTFSSLFIGLIKAGEVGGVLEESLQRLSHFLEKDVELRRKVKSAMTYPVLVLIMATGIVTFLVAWFVPQWAAILTDLGLKADQLPAPTQFLIDVSNVVKYYWWMVLISVVILIFAYRLFVSTRFGRRVADRVRLKIPVFGKLHHKICMARFSRTMGTLLTSGVPILQAMETVAGTVGNSIMSDAVLEARARIREGDRIGDPLEASRLFPPMVVHMIGVGEESGSLDFMLQKIADFYESEVEATLASLTAAIEPLMIVGLGFVVGFIVIAMFLPLVDVISKLSSGGGDDDAGGGKS</sequence>
<dbReference type="GO" id="GO:0005886">
    <property type="term" value="C:plasma membrane"/>
    <property type="evidence" value="ECO:0007669"/>
    <property type="project" value="UniProtKB-SubCell"/>
</dbReference>
<accession>A0A068NQW0</accession>
<keyword evidence="4" id="KW-1003">Cell membrane</keyword>
<dbReference type="Pfam" id="PF00482">
    <property type="entry name" value="T2SSF"/>
    <property type="match status" value="2"/>
</dbReference>
<evidence type="ECO:0000256" key="5">
    <source>
        <dbReference type="ARBA" id="ARBA00022519"/>
    </source>
</evidence>
<proteinExistence type="inferred from homology"/>
<dbReference type="KEGG" id="fgi:OP10G_2399"/>
<dbReference type="EMBL" id="CP007139">
    <property type="protein sequence ID" value="AIE85767.1"/>
    <property type="molecule type" value="Genomic_DNA"/>
</dbReference>
<dbReference type="RefSeq" id="WP_025225673.1">
    <property type="nucleotide sequence ID" value="NZ_CP007139.1"/>
</dbReference>
<keyword evidence="7 10" id="KW-1133">Transmembrane helix</keyword>
<evidence type="ECO:0000256" key="9">
    <source>
        <dbReference type="RuleBase" id="RU003923"/>
    </source>
</evidence>
<evidence type="ECO:0000256" key="10">
    <source>
        <dbReference type="SAM" id="Phobius"/>
    </source>
</evidence>
<evidence type="ECO:0000256" key="7">
    <source>
        <dbReference type="ARBA" id="ARBA00022989"/>
    </source>
</evidence>
<keyword evidence="5" id="KW-0997">Cell inner membrane</keyword>
<organism evidence="12 13">
    <name type="scientific">Fimbriimonas ginsengisoli Gsoil 348</name>
    <dbReference type="NCBI Taxonomy" id="661478"/>
    <lineage>
        <taxon>Bacteria</taxon>
        <taxon>Bacillati</taxon>
        <taxon>Armatimonadota</taxon>
        <taxon>Fimbriimonadia</taxon>
        <taxon>Fimbriimonadales</taxon>
        <taxon>Fimbriimonadaceae</taxon>
        <taxon>Fimbriimonas</taxon>
    </lineage>
</organism>
<keyword evidence="3 9" id="KW-0813">Transport</keyword>
<gene>
    <name evidence="12" type="ORF">OP10G_2399</name>
</gene>
<dbReference type="PROSITE" id="PS00874">
    <property type="entry name" value="T2SP_F"/>
    <property type="match status" value="1"/>
</dbReference>
<dbReference type="AlphaFoldDB" id="A0A068NQW0"/>
<dbReference type="PRINTS" id="PR00812">
    <property type="entry name" value="BCTERIALGSPF"/>
</dbReference>
<dbReference type="HOGENOM" id="CLU_035032_2_1_0"/>
<evidence type="ECO:0000313" key="13">
    <source>
        <dbReference type="Proteomes" id="UP000027982"/>
    </source>
</evidence>
<name>A0A068NQW0_FIMGI</name>
<evidence type="ECO:0000256" key="6">
    <source>
        <dbReference type="ARBA" id="ARBA00022692"/>
    </source>
</evidence>
<dbReference type="STRING" id="661478.OP10G_2399"/>
<comment type="similarity">
    <text evidence="2 9">Belongs to the GSP F family.</text>
</comment>
<dbReference type="InterPro" id="IPR003004">
    <property type="entry name" value="GspF/PilC"/>
</dbReference>
<dbReference type="PANTHER" id="PTHR30012">
    <property type="entry name" value="GENERAL SECRETION PATHWAY PROTEIN"/>
    <property type="match status" value="1"/>
</dbReference>
<evidence type="ECO:0000256" key="4">
    <source>
        <dbReference type="ARBA" id="ARBA00022475"/>
    </source>
</evidence>
<dbReference type="OrthoDB" id="9805682at2"/>
<reference evidence="12 13" key="1">
    <citation type="journal article" date="2014" name="PLoS ONE">
        <title>The first complete genome sequence of the class fimbriimonadia in the phylum armatimonadetes.</title>
        <authorList>
            <person name="Hu Z.Y."/>
            <person name="Wang Y.Z."/>
            <person name="Im W.T."/>
            <person name="Wang S.Y."/>
            <person name="Zhao G.P."/>
            <person name="Zheng H.J."/>
            <person name="Quan Z.X."/>
        </authorList>
    </citation>
    <scope>NUCLEOTIDE SEQUENCE [LARGE SCALE GENOMIC DNA]</scope>
    <source>
        <strain evidence="12">Gsoil 348</strain>
    </source>
</reference>
<comment type="subcellular location">
    <subcellularLocation>
        <location evidence="1">Cell inner membrane</location>
        <topology evidence="1">Multi-pass membrane protein</topology>
    </subcellularLocation>
    <subcellularLocation>
        <location evidence="9">Cell membrane</location>
        <topology evidence="9">Multi-pass membrane protein</topology>
    </subcellularLocation>
</comment>
<feature type="transmembrane region" description="Helical" evidence="10">
    <location>
        <begin position="168"/>
        <end position="188"/>
    </location>
</feature>
<dbReference type="GO" id="GO:0009306">
    <property type="term" value="P:protein secretion"/>
    <property type="evidence" value="ECO:0007669"/>
    <property type="project" value="InterPro"/>
</dbReference>
<feature type="transmembrane region" description="Helical" evidence="10">
    <location>
        <begin position="375"/>
        <end position="396"/>
    </location>
</feature>
<protein>
    <submittedName>
        <fullName evidence="12">Type II secretion system F domain protein</fullName>
    </submittedName>
</protein>
<feature type="domain" description="Type II secretion system protein GspF" evidence="11">
    <location>
        <begin position="66"/>
        <end position="189"/>
    </location>
</feature>
<dbReference type="InterPro" id="IPR018076">
    <property type="entry name" value="T2SS_GspF_dom"/>
</dbReference>
<dbReference type="InterPro" id="IPR042094">
    <property type="entry name" value="T2SS_GspF_sf"/>
</dbReference>
<dbReference type="eggNOG" id="COG1459">
    <property type="taxonomic scope" value="Bacteria"/>
</dbReference>
<keyword evidence="6 9" id="KW-0812">Transmembrane</keyword>
<keyword evidence="13" id="KW-1185">Reference proteome</keyword>
<evidence type="ECO:0000256" key="3">
    <source>
        <dbReference type="ARBA" id="ARBA00022448"/>
    </source>
</evidence>
<keyword evidence="8 10" id="KW-0472">Membrane</keyword>
<evidence type="ECO:0000259" key="11">
    <source>
        <dbReference type="Pfam" id="PF00482"/>
    </source>
</evidence>
<evidence type="ECO:0000256" key="1">
    <source>
        <dbReference type="ARBA" id="ARBA00004429"/>
    </source>
</evidence>